<feature type="transmembrane region" description="Helical" evidence="7">
    <location>
        <begin position="93"/>
        <end position="117"/>
    </location>
</feature>
<dbReference type="STRING" id="1123755.SAMN05444714_1870"/>
<feature type="transmembrane region" description="Helical" evidence="7">
    <location>
        <begin position="241"/>
        <end position="259"/>
    </location>
</feature>
<feature type="transmembrane region" description="Helical" evidence="7">
    <location>
        <begin position="44"/>
        <end position="66"/>
    </location>
</feature>
<evidence type="ECO:0000256" key="7">
    <source>
        <dbReference type="SAM" id="Phobius"/>
    </source>
</evidence>
<evidence type="ECO:0000256" key="4">
    <source>
        <dbReference type="ARBA" id="ARBA00022692"/>
    </source>
</evidence>
<keyword evidence="5 7" id="KW-1133">Transmembrane helix</keyword>
<feature type="transmembrane region" description="Helical" evidence="7">
    <location>
        <begin position="12"/>
        <end position="32"/>
    </location>
</feature>
<gene>
    <name evidence="8" type="ORF">SAMN05444714_1870</name>
</gene>
<evidence type="ECO:0000256" key="3">
    <source>
        <dbReference type="ARBA" id="ARBA00022448"/>
    </source>
</evidence>
<name>A0A1I6MIM3_9RHOB</name>
<feature type="transmembrane region" description="Helical" evidence="7">
    <location>
        <begin position="386"/>
        <end position="405"/>
    </location>
</feature>
<dbReference type="InterPro" id="IPR002528">
    <property type="entry name" value="MATE_fam"/>
</dbReference>
<evidence type="ECO:0000313" key="8">
    <source>
        <dbReference type="EMBL" id="SFS15534.1"/>
    </source>
</evidence>
<keyword evidence="3" id="KW-0813">Transport</keyword>
<comment type="subcellular location">
    <subcellularLocation>
        <location evidence="1">Membrane</location>
        <topology evidence="1">Multi-pass membrane protein</topology>
    </subcellularLocation>
</comment>
<feature type="transmembrane region" description="Helical" evidence="7">
    <location>
        <begin position="353"/>
        <end position="374"/>
    </location>
</feature>
<dbReference type="EMBL" id="FOZM01000001">
    <property type="protein sequence ID" value="SFS15534.1"/>
    <property type="molecule type" value="Genomic_DNA"/>
</dbReference>
<organism evidence="8 9">
    <name type="scientific">Yoonia litorea</name>
    <dbReference type="NCBI Taxonomy" id="1123755"/>
    <lineage>
        <taxon>Bacteria</taxon>
        <taxon>Pseudomonadati</taxon>
        <taxon>Pseudomonadota</taxon>
        <taxon>Alphaproteobacteria</taxon>
        <taxon>Rhodobacterales</taxon>
        <taxon>Paracoccaceae</taxon>
        <taxon>Yoonia</taxon>
    </lineage>
</organism>
<feature type="transmembrane region" description="Helical" evidence="7">
    <location>
        <begin position="162"/>
        <end position="180"/>
    </location>
</feature>
<dbReference type="PANTHER" id="PTHR43298">
    <property type="entry name" value="MULTIDRUG RESISTANCE PROTEIN NORM-RELATED"/>
    <property type="match status" value="1"/>
</dbReference>
<accession>A0A1I6MIM3</accession>
<dbReference type="InterPro" id="IPR050222">
    <property type="entry name" value="MATE_MdtK"/>
</dbReference>
<keyword evidence="9" id="KW-1185">Reference proteome</keyword>
<feature type="transmembrane region" description="Helical" evidence="7">
    <location>
        <begin position="137"/>
        <end position="155"/>
    </location>
</feature>
<evidence type="ECO:0000256" key="6">
    <source>
        <dbReference type="ARBA" id="ARBA00023136"/>
    </source>
</evidence>
<comment type="similarity">
    <text evidence="2">Belongs to the multi antimicrobial extrusion (MATE) (TC 2.A.66.1) family.</text>
</comment>
<dbReference type="GO" id="GO:0005886">
    <property type="term" value="C:plasma membrane"/>
    <property type="evidence" value="ECO:0007669"/>
    <property type="project" value="TreeGrafter"/>
</dbReference>
<feature type="transmembrane region" description="Helical" evidence="7">
    <location>
        <begin position="186"/>
        <end position="210"/>
    </location>
</feature>
<dbReference type="AlphaFoldDB" id="A0A1I6MIM3"/>
<dbReference type="CDD" id="cd13136">
    <property type="entry name" value="MATE_DinF_like"/>
    <property type="match status" value="1"/>
</dbReference>
<dbReference type="Pfam" id="PF01554">
    <property type="entry name" value="MatE"/>
    <property type="match status" value="2"/>
</dbReference>
<dbReference type="RefSeq" id="WP_090206782.1">
    <property type="nucleotide sequence ID" value="NZ_FOZM01000001.1"/>
</dbReference>
<keyword evidence="4 7" id="KW-0812">Transmembrane</keyword>
<evidence type="ECO:0000256" key="1">
    <source>
        <dbReference type="ARBA" id="ARBA00004141"/>
    </source>
</evidence>
<proteinExistence type="inferred from homology"/>
<dbReference type="GO" id="GO:0015297">
    <property type="term" value="F:antiporter activity"/>
    <property type="evidence" value="ECO:0007669"/>
    <property type="project" value="InterPro"/>
</dbReference>
<dbReference type="InterPro" id="IPR044644">
    <property type="entry name" value="DinF-like"/>
</dbReference>
<feature type="transmembrane region" description="Helical" evidence="7">
    <location>
        <begin position="279"/>
        <end position="299"/>
    </location>
</feature>
<sequence>MANVRNVTHRRVLGIALPIVLSNATVPILGVVDTGVVGQLGEAAPIGAVGIGAIILSAVYWIFGFLRMGTTGLTSQAVGADDTDEVHALLSRALLIGVTAGLVMILGQALIFQGAFWLSPASAEVESLARDYMEIRIWSAPATIALYGITGWLIAQERTKTVLVLQVAMNGGNIILSYMLGLQMGWGISGVAWATFIAEWGGLALGLWFCRHVFAGTAWRTAARIFDLVRLKHMAVVNSDILIRSVLLQAIFVSFLFFGSGFGDVQLAANQILMQFLQVTAYALDGFAFSAEALVGNALGARARATLRRSALLASFWGGVICVGLSICFAIFGPIAIDIMTTAPDVREASRTYLPYMVAAPIVGIAAWMLDGIFIGATRTKDMRNMMIVSAITYFATVVPLMAAFGNHGLWLGLLLNFIVRGLTLAWKYPALEAEADRPRSGPAAAT</sequence>
<dbReference type="PANTHER" id="PTHR43298:SF2">
    <property type="entry name" value="FMN_FAD EXPORTER YEEO-RELATED"/>
    <property type="match status" value="1"/>
</dbReference>
<dbReference type="Proteomes" id="UP000198926">
    <property type="component" value="Unassembled WGS sequence"/>
</dbReference>
<dbReference type="OrthoDB" id="9789527at2"/>
<reference evidence="8 9" key="1">
    <citation type="submission" date="2016-10" db="EMBL/GenBank/DDBJ databases">
        <authorList>
            <person name="de Groot N.N."/>
        </authorList>
    </citation>
    <scope>NUCLEOTIDE SEQUENCE [LARGE SCALE GENOMIC DNA]</scope>
    <source>
        <strain evidence="8 9">DSM 29433</strain>
    </source>
</reference>
<evidence type="ECO:0000313" key="9">
    <source>
        <dbReference type="Proteomes" id="UP000198926"/>
    </source>
</evidence>
<feature type="transmembrane region" description="Helical" evidence="7">
    <location>
        <begin position="311"/>
        <end position="333"/>
    </location>
</feature>
<evidence type="ECO:0000256" key="5">
    <source>
        <dbReference type="ARBA" id="ARBA00022989"/>
    </source>
</evidence>
<keyword evidence="6 7" id="KW-0472">Membrane</keyword>
<protein>
    <submittedName>
        <fullName evidence="8">Multidrug resistance protein, MATE family</fullName>
    </submittedName>
</protein>
<evidence type="ECO:0000256" key="2">
    <source>
        <dbReference type="ARBA" id="ARBA00010199"/>
    </source>
</evidence>
<dbReference type="GO" id="GO:0042910">
    <property type="term" value="F:xenobiotic transmembrane transporter activity"/>
    <property type="evidence" value="ECO:0007669"/>
    <property type="project" value="InterPro"/>
</dbReference>
<dbReference type="NCBIfam" id="TIGR00797">
    <property type="entry name" value="matE"/>
    <property type="match status" value="1"/>
</dbReference>